<dbReference type="Proteomes" id="UP001320706">
    <property type="component" value="Unassembled WGS sequence"/>
</dbReference>
<name>A0ACC3SAG1_9PEZI</name>
<proteinExistence type="predicted"/>
<evidence type="ECO:0000313" key="1">
    <source>
        <dbReference type="EMBL" id="KAK8200914.1"/>
    </source>
</evidence>
<dbReference type="EMBL" id="JAMKPW020000038">
    <property type="protein sequence ID" value="KAK8200914.1"/>
    <property type="molecule type" value="Genomic_DNA"/>
</dbReference>
<gene>
    <name evidence="1" type="primary">LOS1</name>
    <name evidence="1" type="ORF">M8818_006232</name>
</gene>
<reference evidence="1" key="1">
    <citation type="submission" date="2024-02" db="EMBL/GenBank/DDBJ databases">
        <title>Metagenome Assembled Genome of Zalaria obscura JY119.</title>
        <authorList>
            <person name="Vighnesh L."/>
            <person name="Jagadeeshwari U."/>
            <person name="Venkata Ramana C."/>
            <person name="Sasikala C."/>
        </authorList>
    </citation>
    <scope>NUCLEOTIDE SEQUENCE</scope>
    <source>
        <strain evidence="1">JY119</strain>
    </source>
</reference>
<protein>
    <submittedName>
        <fullName evidence="1">Pre-tRNA nuclear export protein</fullName>
    </submittedName>
</protein>
<accession>A0ACC3SAG1</accession>
<keyword evidence="2" id="KW-1185">Reference proteome</keyword>
<sequence>MDAQVENAIEIAFNPQTDQNLKSQAYTFLNQLREDPQGWQVCLTLFTRDPSPQEVVRHVCLEVVNNAVQTQRLDEQSLGFVKDNLMAYIQQRYAAGSTQVDLPNIQNKLTQTLTYLFTSLYASSWTSFFDDFRSLAGDASVIGSANPHATTMYLRILGSVHDEIADVLIPRTPEEQKRNTELKDLVRARDAAKIAVSWQEILSRWREIDLGIVEICLKDVSRWVSWIDISLVVNENMLNSLLQLAGQQIAGSSESKEGRVRDSAIDTFTETVGKKMPAADKVELIYFLNLGNVVGQLIATPALSEWRSTSNYDTDLGETVAKLVNNVVFDIVKVLDTDGVAENVRSRADDLLQTFVPYLLRFFSDEYDEICSAVIPGLTDLLTMFRKYVKARGGLPAHYSGMLQPILDTIIVKMKYDDTAEWGEEDEQTDEAEFQELRKRLHVLQQTVAAVNETLYMETLSHVVASTFSRLSPMDDKLNWRDLDLALHEMYLFGELAVKNGGLYQKTTPTSQASQYLVEMMSKLVESDLASYPHPAIQLQYMEICVRYCAYFEHNQGHIPRVLENFVRFVHSDHVKVRTRSWYLFYRFVKHLRSQLGNVSETVIQAVGDLLIIKAELPEDTADDDMSSDENDQSADAKFASQLYLFEAVGCVASTSSVPLETRVLYARSVLGPLIADLQQNLEAAKSGNEQALLQVHHLLMAIGTLAKGYSDWMPGSATGGPPPPELSAEFVGASEAILSALESLKHSMLIRTAARFAFSRMLGVLGSRILQQLPNWIDGLLAQTSTKDEMATFLRLLDQVVFGFKSEIYSILDQLLSPLLQRVFAGLSEPTSGTDDEIQLAELKQQYLNFILIILNNDLSTVLVSEANQATFEPLLTSVEHFTRDINDYPNARLAFSVLIRMTQVWGGPDLTIPPVAGSPQPPAPTLAGFDSFIIQRFSGLAWALLSNPSFNPKDAQARTVLGEAATLQWTILRKTGQEYEVHLKNELSGMGLQGDAVEEYVRRLEAGTDAKDFRKFFVGFVQQARG</sequence>
<comment type="caution">
    <text evidence="1">The sequence shown here is derived from an EMBL/GenBank/DDBJ whole genome shotgun (WGS) entry which is preliminary data.</text>
</comment>
<evidence type="ECO:0000313" key="2">
    <source>
        <dbReference type="Proteomes" id="UP001320706"/>
    </source>
</evidence>
<organism evidence="1 2">
    <name type="scientific">Zalaria obscura</name>
    <dbReference type="NCBI Taxonomy" id="2024903"/>
    <lineage>
        <taxon>Eukaryota</taxon>
        <taxon>Fungi</taxon>
        <taxon>Dikarya</taxon>
        <taxon>Ascomycota</taxon>
        <taxon>Pezizomycotina</taxon>
        <taxon>Dothideomycetes</taxon>
        <taxon>Dothideomycetidae</taxon>
        <taxon>Dothideales</taxon>
        <taxon>Zalariaceae</taxon>
        <taxon>Zalaria</taxon>
    </lineage>
</organism>